<name>A0A5S9MBY4_BACIA</name>
<dbReference type="Gene3D" id="3.30.1480.10">
    <property type="entry name" value="NusA, N-terminal domain"/>
    <property type="match status" value="1"/>
</dbReference>
<evidence type="ECO:0000313" key="2">
    <source>
        <dbReference type="EMBL" id="BBP89449.1"/>
    </source>
</evidence>
<proteinExistence type="predicted"/>
<evidence type="ECO:0000313" key="3">
    <source>
        <dbReference type="Proteomes" id="UP000464658"/>
    </source>
</evidence>
<gene>
    <name evidence="2" type="ORF">BsIDN1_30670</name>
</gene>
<dbReference type="AlphaFoldDB" id="A0A5S9MBY4"/>
<accession>A0A5S9MBY4</accession>
<dbReference type="Proteomes" id="UP000464658">
    <property type="component" value="Chromosome"/>
</dbReference>
<dbReference type="GO" id="GO:0003700">
    <property type="term" value="F:DNA-binding transcription factor activity"/>
    <property type="evidence" value="ECO:0007669"/>
    <property type="project" value="InterPro"/>
</dbReference>
<dbReference type="InterPro" id="IPR036555">
    <property type="entry name" value="NusA_N_sf"/>
</dbReference>
<dbReference type="InterPro" id="IPR013735">
    <property type="entry name" value="TF_NusA_N"/>
</dbReference>
<organism evidence="2 3">
    <name type="scientific">Bacillus safensis</name>
    <dbReference type="NCBI Taxonomy" id="561879"/>
    <lineage>
        <taxon>Bacteria</taxon>
        <taxon>Bacillati</taxon>
        <taxon>Bacillota</taxon>
        <taxon>Bacilli</taxon>
        <taxon>Bacillales</taxon>
        <taxon>Bacillaceae</taxon>
        <taxon>Bacillus</taxon>
    </lineage>
</organism>
<dbReference type="EMBL" id="AP021906">
    <property type="protein sequence ID" value="BBP89449.1"/>
    <property type="molecule type" value="Genomic_DNA"/>
</dbReference>
<protein>
    <recommendedName>
        <fullName evidence="1">Transcription factor NusA N-terminal domain-containing protein</fullName>
    </recommendedName>
</protein>
<reference evidence="2 3" key="1">
    <citation type="submission" date="2019-12" db="EMBL/GenBank/DDBJ databases">
        <title>Full genome sequence of a Bacillus safensis strain isolated from commercially available natto in Indonesia.</title>
        <authorList>
            <person name="Yoshida M."/>
            <person name="Uomi M."/>
            <person name="Waturangi D."/>
            <person name="Ekaputri J.J."/>
            <person name="Setiamarga D.H.E."/>
        </authorList>
    </citation>
    <scope>NUCLEOTIDE SEQUENCE [LARGE SCALE GENOMIC DNA]</scope>
    <source>
        <strain evidence="2 3">IDN1</strain>
    </source>
</reference>
<evidence type="ECO:0000259" key="1">
    <source>
        <dbReference type="Pfam" id="PF08529"/>
    </source>
</evidence>
<dbReference type="SUPFAM" id="SSF69705">
    <property type="entry name" value="Transcription factor NusA, N-terminal domain"/>
    <property type="match status" value="1"/>
</dbReference>
<dbReference type="Pfam" id="PF08529">
    <property type="entry name" value="NusA_N"/>
    <property type="match status" value="1"/>
</dbReference>
<feature type="domain" description="Transcription factor NusA N-terminal" evidence="1">
    <location>
        <begin position="4"/>
        <end position="45"/>
    </location>
</feature>
<sequence>MSSELLDALTVLEKEKGISKEIIIEAIEAALISAYKRNFNQAQKMFVLI</sequence>
<dbReference type="GO" id="GO:0031554">
    <property type="term" value="P:regulation of termination of DNA-templated transcription"/>
    <property type="evidence" value="ECO:0007669"/>
    <property type="project" value="InterPro"/>
</dbReference>